<dbReference type="NCBIfam" id="NF047719">
    <property type="entry name" value="SCO6745_fam_HTH"/>
    <property type="match status" value="1"/>
</dbReference>
<proteinExistence type="predicted"/>
<dbReference type="RefSeq" id="WP_253887796.1">
    <property type="nucleotide sequence ID" value="NZ_BAAAVB010000013.1"/>
</dbReference>
<protein>
    <recommendedName>
        <fullName evidence="3">SalK</fullName>
    </recommendedName>
</protein>
<evidence type="ECO:0000313" key="2">
    <source>
        <dbReference type="Proteomes" id="UP001205185"/>
    </source>
</evidence>
<evidence type="ECO:0000313" key="1">
    <source>
        <dbReference type="EMBL" id="MCP2270826.1"/>
    </source>
</evidence>
<keyword evidence="2" id="KW-1185">Reference proteome</keyword>
<dbReference type="EMBL" id="JAMTCO010000008">
    <property type="protein sequence ID" value="MCP2270826.1"/>
    <property type="molecule type" value="Genomic_DNA"/>
</dbReference>
<reference evidence="1 2" key="1">
    <citation type="submission" date="2022-06" db="EMBL/GenBank/DDBJ databases">
        <title>Genomic Encyclopedia of Archaeal and Bacterial Type Strains, Phase II (KMG-II): from individual species to whole genera.</title>
        <authorList>
            <person name="Goeker M."/>
        </authorList>
    </citation>
    <scope>NUCLEOTIDE SEQUENCE [LARGE SCALE GENOMIC DNA]</scope>
    <source>
        <strain evidence="1 2">DSM 44255</strain>
    </source>
</reference>
<accession>A0ABT1IES4</accession>
<dbReference type="Pfam" id="PF21863">
    <property type="entry name" value="HTH_67"/>
    <property type="match status" value="1"/>
</dbReference>
<organism evidence="1 2">
    <name type="scientific">Actinokineospora diospyrosa</name>
    <dbReference type="NCBI Taxonomy" id="103728"/>
    <lineage>
        <taxon>Bacteria</taxon>
        <taxon>Bacillati</taxon>
        <taxon>Actinomycetota</taxon>
        <taxon>Actinomycetes</taxon>
        <taxon>Pseudonocardiales</taxon>
        <taxon>Pseudonocardiaceae</taxon>
        <taxon>Actinokineospora</taxon>
    </lineage>
</organism>
<dbReference type="Proteomes" id="UP001205185">
    <property type="component" value="Unassembled WGS sequence"/>
</dbReference>
<evidence type="ECO:0008006" key="3">
    <source>
        <dbReference type="Google" id="ProtNLM"/>
    </source>
</evidence>
<comment type="caution">
    <text evidence="1">The sequence shown here is derived from an EMBL/GenBank/DDBJ whole genome shotgun (WGS) entry which is preliminary data.</text>
</comment>
<gene>
    <name evidence="1" type="ORF">LV75_003338</name>
</gene>
<name>A0ABT1IES4_9PSEU</name>
<sequence>MTAHRCAEALNSLHSTLYFAPELEAAFAPHGVADQMAVYLAARAAPMGAVGAGPVVAAFNAFARPMVAGHLPALWERVAPASAVDARYRAVDAVLRRLLGEGPDGVGAPQVAEAAELALRATEACDPGGRPMYAANADLPVPDEPHLALWHAATLLREYRGDGHVAVLACADLAGLDALVTHCASPAGMPQQLVMTKRGWTEHDWARSQNRLREQGLLDAAGALTPAGTELRAEVELETDRLDRAPYDHLGPAALARLTELSGALLGLAASAFPPVLREFFVPA</sequence>
<dbReference type="InterPro" id="IPR054058">
    <property type="entry name" value="HTH_67"/>
</dbReference>